<name>A0A226DQD7_FOLCA</name>
<organism evidence="2 3">
    <name type="scientific">Folsomia candida</name>
    <name type="common">Springtail</name>
    <dbReference type="NCBI Taxonomy" id="158441"/>
    <lineage>
        <taxon>Eukaryota</taxon>
        <taxon>Metazoa</taxon>
        <taxon>Ecdysozoa</taxon>
        <taxon>Arthropoda</taxon>
        <taxon>Hexapoda</taxon>
        <taxon>Collembola</taxon>
        <taxon>Entomobryomorpha</taxon>
        <taxon>Isotomoidea</taxon>
        <taxon>Isotomidae</taxon>
        <taxon>Proisotominae</taxon>
        <taxon>Folsomia</taxon>
    </lineage>
</organism>
<feature type="transmembrane region" description="Helical" evidence="1">
    <location>
        <begin position="131"/>
        <end position="152"/>
    </location>
</feature>
<sequence length="182" mass="19846">MEGKQDQEVIQMSASPYANFAPATNPTAAEKSEAQALAKERREAQQAFASRCGLDKFCRLACTCLGSMILIGVLLAAILALPIAMIYVGRKYNDRCPVEDLPNILLSGGIIFIIQGFVAPCFNVKKDAAKFFNGLVALAELCWFIAAAVLVYRSNISDNLNDPNYCHPAVYKCSVPCETEEK</sequence>
<evidence type="ECO:0000313" key="3">
    <source>
        <dbReference type="Proteomes" id="UP000198287"/>
    </source>
</evidence>
<dbReference type="PANTHER" id="PTHR33444:SF2">
    <property type="entry name" value="MARVEL DOMAIN-CONTAINING PROTEIN"/>
    <property type="match status" value="1"/>
</dbReference>
<dbReference type="STRING" id="158441.A0A226DQD7"/>
<keyword evidence="1" id="KW-0472">Membrane</keyword>
<feature type="transmembrane region" description="Helical" evidence="1">
    <location>
        <begin position="104"/>
        <end position="124"/>
    </location>
</feature>
<dbReference type="InterPro" id="IPR040350">
    <property type="entry name" value="TMEM272"/>
</dbReference>
<dbReference type="Proteomes" id="UP000198287">
    <property type="component" value="Unassembled WGS sequence"/>
</dbReference>
<evidence type="ECO:0000313" key="2">
    <source>
        <dbReference type="EMBL" id="OXA47419.1"/>
    </source>
</evidence>
<evidence type="ECO:0000256" key="1">
    <source>
        <dbReference type="SAM" id="Phobius"/>
    </source>
</evidence>
<reference evidence="2 3" key="1">
    <citation type="submission" date="2015-12" db="EMBL/GenBank/DDBJ databases">
        <title>The genome of Folsomia candida.</title>
        <authorList>
            <person name="Faddeeva A."/>
            <person name="Derks M.F."/>
            <person name="Anvar Y."/>
            <person name="Smit S."/>
            <person name="Van Straalen N."/>
            <person name="Roelofs D."/>
        </authorList>
    </citation>
    <scope>NUCLEOTIDE SEQUENCE [LARGE SCALE GENOMIC DNA]</scope>
    <source>
        <strain evidence="2 3">VU population</strain>
        <tissue evidence="2">Whole body</tissue>
    </source>
</reference>
<proteinExistence type="predicted"/>
<keyword evidence="3" id="KW-1185">Reference proteome</keyword>
<keyword evidence="1" id="KW-0812">Transmembrane</keyword>
<dbReference type="OrthoDB" id="6157510at2759"/>
<accession>A0A226DQD7</accession>
<keyword evidence="1" id="KW-1133">Transmembrane helix</keyword>
<gene>
    <name evidence="2" type="ORF">Fcan01_17612</name>
</gene>
<dbReference type="AlphaFoldDB" id="A0A226DQD7"/>
<protein>
    <submittedName>
        <fullName evidence="2">Uncharacterized protein</fullName>
    </submittedName>
</protein>
<feature type="transmembrane region" description="Helical" evidence="1">
    <location>
        <begin position="60"/>
        <end position="84"/>
    </location>
</feature>
<dbReference type="EMBL" id="LNIX01000013">
    <property type="protein sequence ID" value="OXA47419.1"/>
    <property type="molecule type" value="Genomic_DNA"/>
</dbReference>
<comment type="caution">
    <text evidence="2">The sequence shown here is derived from an EMBL/GenBank/DDBJ whole genome shotgun (WGS) entry which is preliminary data.</text>
</comment>
<dbReference type="PANTHER" id="PTHR33444">
    <property type="entry name" value="SI:DKEY-19B23.12-RELATED"/>
    <property type="match status" value="1"/>
</dbReference>